<dbReference type="FunFam" id="3.30.200.20:FF:001236">
    <property type="entry name" value="AGC/RSK protein kinase"/>
    <property type="match status" value="1"/>
</dbReference>
<dbReference type="SMART" id="SM00220">
    <property type="entry name" value="S_TKc"/>
    <property type="match status" value="1"/>
</dbReference>
<dbReference type="OMA" id="PDSHEGI"/>
<dbReference type="Pfam" id="PF00069">
    <property type="entry name" value="Pkinase"/>
    <property type="match status" value="1"/>
</dbReference>
<dbReference type="InterPro" id="IPR011009">
    <property type="entry name" value="Kinase-like_dom_sf"/>
</dbReference>
<gene>
    <name evidence="11" type="ORF">BCR43DRAFT_292930</name>
</gene>
<dbReference type="GO" id="GO:0004674">
    <property type="term" value="F:protein serine/threonine kinase activity"/>
    <property type="evidence" value="ECO:0007669"/>
    <property type="project" value="UniProtKB-KW"/>
</dbReference>
<feature type="region of interest" description="Disordered" evidence="9">
    <location>
        <begin position="99"/>
        <end position="124"/>
    </location>
</feature>
<evidence type="ECO:0000256" key="1">
    <source>
        <dbReference type="ARBA" id="ARBA00012513"/>
    </source>
</evidence>
<evidence type="ECO:0000256" key="3">
    <source>
        <dbReference type="ARBA" id="ARBA00022679"/>
    </source>
</evidence>
<reference evidence="11 12" key="1">
    <citation type="submission" date="2016-07" db="EMBL/GenBank/DDBJ databases">
        <title>Pervasive Adenine N6-methylation of Active Genes in Fungi.</title>
        <authorList>
            <consortium name="DOE Joint Genome Institute"/>
            <person name="Mondo S.J."/>
            <person name="Dannebaum R.O."/>
            <person name="Kuo R.C."/>
            <person name="Labutti K."/>
            <person name="Haridas S."/>
            <person name="Kuo A."/>
            <person name="Salamov A."/>
            <person name="Ahrendt S.R."/>
            <person name="Lipzen A."/>
            <person name="Sullivan W."/>
            <person name="Andreopoulos W.B."/>
            <person name="Clum A."/>
            <person name="Lindquist E."/>
            <person name="Daum C."/>
            <person name="Ramamoorthy G.K."/>
            <person name="Gryganskyi A."/>
            <person name="Culley D."/>
            <person name="Magnuson J.K."/>
            <person name="James T.Y."/>
            <person name="O'Malley M.A."/>
            <person name="Stajich J.E."/>
            <person name="Spatafora J.W."/>
            <person name="Visel A."/>
            <person name="Grigoriev I.V."/>
        </authorList>
    </citation>
    <scope>NUCLEOTIDE SEQUENCE [LARGE SCALE GENOMIC DNA]</scope>
    <source>
        <strain evidence="11 12">NRRL 2496</strain>
    </source>
</reference>
<evidence type="ECO:0000256" key="4">
    <source>
        <dbReference type="ARBA" id="ARBA00022741"/>
    </source>
</evidence>
<evidence type="ECO:0000256" key="5">
    <source>
        <dbReference type="ARBA" id="ARBA00022777"/>
    </source>
</evidence>
<evidence type="ECO:0000313" key="11">
    <source>
        <dbReference type="EMBL" id="ORY96919.1"/>
    </source>
</evidence>
<dbReference type="InterPro" id="IPR000719">
    <property type="entry name" value="Prot_kinase_dom"/>
</dbReference>
<comment type="catalytic activity">
    <reaction evidence="8">
        <text>L-seryl-[protein] + ATP = O-phospho-L-seryl-[protein] + ADP + H(+)</text>
        <dbReference type="Rhea" id="RHEA:17989"/>
        <dbReference type="Rhea" id="RHEA-COMP:9863"/>
        <dbReference type="Rhea" id="RHEA-COMP:11604"/>
        <dbReference type="ChEBI" id="CHEBI:15378"/>
        <dbReference type="ChEBI" id="CHEBI:29999"/>
        <dbReference type="ChEBI" id="CHEBI:30616"/>
        <dbReference type="ChEBI" id="CHEBI:83421"/>
        <dbReference type="ChEBI" id="CHEBI:456216"/>
        <dbReference type="EC" id="2.7.11.1"/>
    </reaction>
</comment>
<evidence type="ECO:0000313" key="12">
    <source>
        <dbReference type="Proteomes" id="UP000242180"/>
    </source>
</evidence>
<dbReference type="SUPFAM" id="SSF56112">
    <property type="entry name" value="Protein kinase-like (PK-like)"/>
    <property type="match status" value="1"/>
</dbReference>
<evidence type="ECO:0000256" key="6">
    <source>
        <dbReference type="ARBA" id="ARBA00022840"/>
    </source>
</evidence>
<dbReference type="FunFam" id="1.10.510.10:FF:000121">
    <property type="entry name" value="Serine/threonine-protein kinase nrc-2"/>
    <property type="match status" value="1"/>
</dbReference>
<evidence type="ECO:0000256" key="2">
    <source>
        <dbReference type="ARBA" id="ARBA00022527"/>
    </source>
</evidence>
<feature type="region of interest" description="Disordered" evidence="9">
    <location>
        <begin position="1"/>
        <end position="55"/>
    </location>
</feature>
<dbReference type="Proteomes" id="UP000242180">
    <property type="component" value="Unassembled WGS sequence"/>
</dbReference>
<keyword evidence="3" id="KW-0808">Transferase</keyword>
<keyword evidence="12" id="KW-1185">Reference proteome</keyword>
<feature type="domain" description="Protein kinase" evidence="10">
    <location>
        <begin position="156"/>
        <end position="445"/>
    </location>
</feature>
<protein>
    <recommendedName>
        <fullName evidence="1">non-specific serine/threonine protein kinase</fullName>
        <ecNumber evidence="1">2.7.11.1</ecNumber>
    </recommendedName>
</protein>
<keyword evidence="6" id="KW-0067">ATP-binding</keyword>
<evidence type="ECO:0000256" key="7">
    <source>
        <dbReference type="ARBA" id="ARBA00047899"/>
    </source>
</evidence>
<evidence type="ECO:0000256" key="9">
    <source>
        <dbReference type="SAM" id="MobiDB-lite"/>
    </source>
</evidence>
<dbReference type="PROSITE" id="PS50011">
    <property type="entry name" value="PROTEIN_KINASE_DOM"/>
    <property type="match status" value="1"/>
</dbReference>
<keyword evidence="5 11" id="KW-0418">Kinase</keyword>
<feature type="compositionally biased region" description="Low complexity" evidence="9">
    <location>
        <begin position="107"/>
        <end position="124"/>
    </location>
</feature>
<evidence type="ECO:0000256" key="8">
    <source>
        <dbReference type="ARBA" id="ARBA00048679"/>
    </source>
</evidence>
<evidence type="ECO:0000259" key="10">
    <source>
        <dbReference type="PROSITE" id="PS50011"/>
    </source>
</evidence>
<accession>A0A1X2HDP8</accession>
<dbReference type="EC" id="2.7.11.1" evidence="1"/>
<feature type="compositionally biased region" description="Polar residues" evidence="9">
    <location>
        <begin position="22"/>
        <end position="41"/>
    </location>
</feature>
<dbReference type="PANTHER" id="PTHR45637">
    <property type="entry name" value="FLIPPASE KINASE 1-RELATED"/>
    <property type="match status" value="1"/>
</dbReference>
<comment type="caution">
    <text evidence="11">The sequence shown here is derived from an EMBL/GenBank/DDBJ whole genome shotgun (WGS) entry which is preliminary data.</text>
</comment>
<proteinExistence type="predicted"/>
<dbReference type="CDD" id="cd05574">
    <property type="entry name" value="STKc_phototropin_like"/>
    <property type="match status" value="1"/>
</dbReference>
<keyword evidence="2" id="KW-0723">Serine/threonine-protein kinase</keyword>
<sequence length="529" mass="59169">MTAYEQDNEVEYDLAPPAPTYASVQMPSHNKSLFNPASDSLTPAHPPPPPSFAVPTDYAVPKQKGFKSNSWFSTVSLQSSNKAVRRVASAPNAKLLNMTKQPPATEQQSQSTVQLNNVSNSNLSTTPTVQRLRLCRRTYSSSSIKVKKVEVGPSSFAKVRMLGKGDVGKVYMVRQKETDKLYAMKVLSKREMLKRNKVKRALAEQEILATANHPFIVTLYHSFQSQDYLYFVMEYCMGGEFFRALQLRPGKCLNEEGARFYAAEVTAALEYLHLQGHIYRDLKPENILLHQSGHIMLTDFDLSKGSNPPGKPGVIKSGSPYVPPALDTRSCVNNLRTNSFVGTEEYIAPEVIKGCGHTSAVDWWTLGILIYEMLYGTTPFKGSNRNETFTRILHFDVTFADQPSPYKSPVSSNCKNLIRKLLHKDEHRRLGSRAGASDVKSHPFFKPVNFALLRHLTPPIKPLIQKPNGVDAINFRKMPPDSMSLDLESDHVMVTFKDGTTSNPFDKFNSITVYHEGDSDSETDMASVY</sequence>
<keyword evidence="4" id="KW-0547">Nucleotide-binding</keyword>
<dbReference type="FunCoup" id="A0A1X2HDP8">
    <property type="interactions" value="207"/>
</dbReference>
<name>A0A1X2HDP8_SYNRA</name>
<dbReference type="InParanoid" id="A0A1X2HDP8"/>
<dbReference type="Gene3D" id="1.10.510.10">
    <property type="entry name" value="Transferase(Phosphotransferase) domain 1"/>
    <property type="match status" value="1"/>
</dbReference>
<dbReference type="GO" id="GO:0005524">
    <property type="term" value="F:ATP binding"/>
    <property type="evidence" value="ECO:0007669"/>
    <property type="project" value="UniProtKB-KW"/>
</dbReference>
<dbReference type="STRING" id="13706.A0A1X2HDP8"/>
<feature type="compositionally biased region" description="Acidic residues" evidence="9">
    <location>
        <begin position="1"/>
        <end position="12"/>
    </location>
</feature>
<dbReference type="EMBL" id="MCGN01000005">
    <property type="protein sequence ID" value="ORY96919.1"/>
    <property type="molecule type" value="Genomic_DNA"/>
</dbReference>
<dbReference type="Gene3D" id="3.30.200.20">
    <property type="entry name" value="Phosphorylase Kinase, domain 1"/>
    <property type="match status" value="1"/>
</dbReference>
<dbReference type="OrthoDB" id="432483at2759"/>
<organism evidence="11 12">
    <name type="scientific">Syncephalastrum racemosum</name>
    <name type="common">Filamentous fungus</name>
    <dbReference type="NCBI Taxonomy" id="13706"/>
    <lineage>
        <taxon>Eukaryota</taxon>
        <taxon>Fungi</taxon>
        <taxon>Fungi incertae sedis</taxon>
        <taxon>Mucoromycota</taxon>
        <taxon>Mucoromycotina</taxon>
        <taxon>Mucoromycetes</taxon>
        <taxon>Mucorales</taxon>
        <taxon>Syncephalastraceae</taxon>
        <taxon>Syncephalastrum</taxon>
    </lineage>
</organism>
<comment type="catalytic activity">
    <reaction evidence="7">
        <text>L-threonyl-[protein] + ATP = O-phospho-L-threonyl-[protein] + ADP + H(+)</text>
        <dbReference type="Rhea" id="RHEA:46608"/>
        <dbReference type="Rhea" id="RHEA-COMP:11060"/>
        <dbReference type="Rhea" id="RHEA-COMP:11605"/>
        <dbReference type="ChEBI" id="CHEBI:15378"/>
        <dbReference type="ChEBI" id="CHEBI:30013"/>
        <dbReference type="ChEBI" id="CHEBI:30616"/>
        <dbReference type="ChEBI" id="CHEBI:61977"/>
        <dbReference type="ChEBI" id="CHEBI:456216"/>
        <dbReference type="EC" id="2.7.11.1"/>
    </reaction>
</comment>
<dbReference type="AlphaFoldDB" id="A0A1X2HDP8"/>